<comment type="caution">
    <text evidence="2">The sequence shown here is derived from an EMBL/GenBank/DDBJ whole genome shotgun (WGS) entry which is preliminary data.</text>
</comment>
<evidence type="ECO:0000313" key="2">
    <source>
        <dbReference type="EMBL" id="KQB52478.1"/>
    </source>
</evidence>
<dbReference type="Proteomes" id="UP000050342">
    <property type="component" value="Unassembled WGS sequence"/>
</dbReference>
<sequence length="549" mass="62806">MTSALAKLSSAIALRLDARRIAISSEPLARFPRMEAASADLYDRFERAEKALPPPQEKRRAAINKFRNVLPLSSSEWRMVFAGLADKVESVGPILEDERLYGRVHIEVSQRIEKRRLSRRDWLALCFSYFGYESDKPDTNPVWCLLQGDIRNGFACVKAQQTREKEWIRIVQYHKQLFSEQAGVTLGEQMFNGEISDLSVLQTIAQIPDSSWLWHRIFNVLLSRIFNLEDDEFSKRFPDFIEIGRQHPTYMNALLSACLTRYHAASYREKPSSLLKQSALDNWGSPQIRSRQNSWLQYVEKDVCAMVVAWFAKEDLEHFFNLLKGDRDVDQARLFYWLRFADQMSYTRIVLGADAKTDAGSDFVDFRRKNNGRLSYLAGSKSSNNAVIMQIANYLFVEFSEKGNACYVYKADSAPFNPDQIYLDLNSELKQKNKSAVKPMGHMAMPSRPNHVSGWLAKFDETLAELGIRADGHIDSRGDHPFRSPPKTIAFEAQLAEALKGISHRVYDSRAKGGALQVQLESHEPAAMASLQRLGFKPVNNQPLKFWRQ</sequence>
<dbReference type="NCBIfam" id="NF041789">
    <property type="entry name" value="anti-phage_ZorC"/>
    <property type="match status" value="1"/>
</dbReference>
<protein>
    <recommendedName>
        <fullName evidence="1">Zorya protein ZorC EH domain-containing protein</fullName>
    </recommendedName>
</protein>
<proteinExistence type="predicted"/>
<dbReference type="InterPro" id="IPR049659">
    <property type="entry name" value="ZorC-like_t1"/>
</dbReference>
<reference evidence="2 3" key="1">
    <citation type="submission" date="2015-10" db="EMBL/GenBank/DDBJ databases">
        <title>Pseudomonas helleri sp. nov. and Pseudomonas weihenstephanensis sp. nov., isolated from raw cows milk.</title>
        <authorList>
            <person name="Von Neubeck M."/>
            <person name="Huptas C."/>
            <person name="Wenning M."/>
            <person name="Scherer S."/>
        </authorList>
    </citation>
    <scope>NUCLEOTIDE SEQUENCE [LARGE SCALE GENOMIC DNA]</scope>
    <source>
        <strain evidence="2 3">BSTT44</strain>
    </source>
</reference>
<organism evidence="2 3">
    <name type="scientific">Pseudomonas endophytica</name>
    <dbReference type="NCBI Taxonomy" id="1563157"/>
    <lineage>
        <taxon>Bacteria</taxon>
        <taxon>Pseudomonadati</taxon>
        <taxon>Pseudomonadota</taxon>
        <taxon>Gammaproteobacteria</taxon>
        <taxon>Pseudomonadales</taxon>
        <taxon>Pseudomonadaceae</taxon>
        <taxon>Pseudomonas</taxon>
    </lineage>
</organism>
<feature type="domain" description="Zorya protein ZorC EH" evidence="1">
    <location>
        <begin position="92"/>
        <end position="461"/>
    </location>
</feature>
<name>A0A0Q0T045_9PSED</name>
<dbReference type="AlphaFoldDB" id="A0A0Q0T045"/>
<dbReference type="EMBL" id="LLWH01000196">
    <property type="protein sequence ID" value="KQB52478.1"/>
    <property type="molecule type" value="Genomic_DNA"/>
</dbReference>
<dbReference type="InterPro" id="IPR028943">
    <property type="entry name" value="ZorC_EH_Signature_dom"/>
</dbReference>
<dbReference type="RefSeq" id="WP_055104036.1">
    <property type="nucleotide sequence ID" value="NZ_LLWH01000196.1"/>
</dbReference>
<evidence type="ECO:0000313" key="3">
    <source>
        <dbReference type="Proteomes" id="UP000050342"/>
    </source>
</evidence>
<accession>A0A0Q0T045</accession>
<keyword evidence="3" id="KW-1185">Reference proteome</keyword>
<dbReference type="OrthoDB" id="7529224at2"/>
<evidence type="ECO:0000259" key="1">
    <source>
        <dbReference type="Pfam" id="PF15611"/>
    </source>
</evidence>
<dbReference type="STRING" id="1563157.AQS70_14435"/>
<dbReference type="Pfam" id="PF15611">
    <property type="entry name" value="EH_Signature"/>
    <property type="match status" value="1"/>
</dbReference>
<gene>
    <name evidence="2" type="ORF">AQS70_14435</name>
</gene>